<evidence type="ECO:0000259" key="2">
    <source>
        <dbReference type="Pfam" id="PF13679"/>
    </source>
</evidence>
<feature type="domain" description="Methyltransferase" evidence="2">
    <location>
        <begin position="150"/>
        <end position="361"/>
    </location>
</feature>
<dbReference type="PANTHER" id="PTHR12496">
    <property type="entry name" value="CGI-41 METHYLTRANSFERASE"/>
    <property type="match status" value="1"/>
</dbReference>
<dbReference type="InterPro" id="IPR052220">
    <property type="entry name" value="METTL25"/>
</dbReference>
<dbReference type="PANTHER" id="PTHR12496:SF0">
    <property type="entry name" value="METHYLTRANSFERASE DOMAIN-CONTAINING PROTEIN"/>
    <property type="match status" value="1"/>
</dbReference>
<feature type="region of interest" description="Disordered" evidence="1">
    <location>
        <begin position="242"/>
        <end position="276"/>
    </location>
</feature>
<organism evidence="3 4">
    <name type="scientific">Lecanosticta acicola</name>
    <dbReference type="NCBI Taxonomy" id="111012"/>
    <lineage>
        <taxon>Eukaryota</taxon>
        <taxon>Fungi</taxon>
        <taxon>Dikarya</taxon>
        <taxon>Ascomycota</taxon>
        <taxon>Pezizomycotina</taxon>
        <taxon>Dothideomycetes</taxon>
        <taxon>Dothideomycetidae</taxon>
        <taxon>Mycosphaerellales</taxon>
        <taxon>Mycosphaerellaceae</taxon>
        <taxon>Lecanosticta</taxon>
    </lineage>
</organism>
<evidence type="ECO:0000313" key="4">
    <source>
        <dbReference type="Proteomes" id="UP001296104"/>
    </source>
</evidence>
<comment type="caution">
    <text evidence="3">The sequence shown here is derived from an EMBL/GenBank/DDBJ whole genome shotgun (WGS) entry which is preliminary data.</text>
</comment>
<keyword evidence="4" id="KW-1185">Reference proteome</keyword>
<gene>
    <name evidence="3" type="ORF">LECACI_7A009240</name>
</gene>
<protein>
    <recommendedName>
        <fullName evidence="2">Methyltransferase domain-containing protein</fullName>
    </recommendedName>
</protein>
<name>A0AAI8Z804_9PEZI</name>
<proteinExistence type="predicted"/>
<dbReference type="Pfam" id="PF13679">
    <property type="entry name" value="Methyltransf_32"/>
    <property type="match status" value="1"/>
</dbReference>
<dbReference type="Proteomes" id="UP001296104">
    <property type="component" value="Unassembled WGS sequence"/>
</dbReference>
<reference evidence="3" key="1">
    <citation type="submission" date="2023-11" db="EMBL/GenBank/DDBJ databases">
        <authorList>
            <person name="Alioto T."/>
            <person name="Alioto T."/>
            <person name="Gomez Garrido J."/>
        </authorList>
    </citation>
    <scope>NUCLEOTIDE SEQUENCE</scope>
</reference>
<dbReference type="EMBL" id="CAVMBE010000103">
    <property type="protein sequence ID" value="CAK4034082.1"/>
    <property type="molecule type" value="Genomic_DNA"/>
</dbReference>
<sequence>MDEKLGPERPLPHTDDFEGAEEYVTSLLDFVGSNHLLRTFCGGVHVLDFFTSEPSLYSKVLPQEWRDWFAQREIMVILDFLMREDLSCFESGEVSWRNGPLPPASLLEYVRTVRRHLLSREPGGSQCSRNRAIKPTQKLARQVAVGMNVKKVHEVGLFASYIDRLTASFADSKGQAISHLVDFGSGQNYLGRALASAPYSKNIVAIESKQSNAERAKEYDVRAKLAVKNRLMRNKKAFREGREGAGTSVVPKSVTPVALPTPPESGADDSIDEGQAAKTAPEVELPSMGVGKIQYVDHRIQNGDLKEVIGRIPTSSAEKNLMVISLHSCGNLVHHGLRSLILNDEVKSVAMVGCCYNLLTERLGPATYKLPELRPTTFDHPRLENTGEANDPHGFPMSKRFCDYYNPQSGSESDQGVRLNITCRMMAVQAPSNWGSSDSESFFTRHYYRALLQRIFLDRGIIGAPNPERTVGRSPAGHTSGGTPIVIGSLKKSCYENFVSYVRGALAKLVIDLNTADVFKEQMGDITDEEIERYDQEYAGRKKDLSVIWSLMAFSAGVIEASIVVDRWLWLKEQEEMREAWVEPVFDYRLSPRNLVVVGIKR</sequence>
<evidence type="ECO:0000313" key="3">
    <source>
        <dbReference type="EMBL" id="CAK4034082.1"/>
    </source>
</evidence>
<evidence type="ECO:0000256" key="1">
    <source>
        <dbReference type="SAM" id="MobiDB-lite"/>
    </source>
</evidence>
<accession>A0AAI8Z804</accession>
<dbReference type="AlphaFoldDB" id="A0AAI8Z804"/>
<dbReference type="InterPro" id="IPR025714">
    <property type="entry name" value="Methyltranfer_dom"/>
</dbReference>